<dbReference type="PANTHER" id="PTHR30520:SF6">
    <property type="entry name" value="FORMATE_NITRATE FAMILY TRANSPORTER (EUROFUNG)"/>
    <property type="match status" value="1"/>
</dbReference>
<evidence type="ECO:0000256" key="2">
    <source>
        <dbReference type="ARBA" id="ARBA00022692"/>
    </source>
</evidence>
<dbReference type="InterPro" id="IPR023271">
    <property type="entry name" value="Aquaporin-like"/>
</dbReference>
<evidence type="ECO:0000256" key="6">
    <source>
        <dbReference type="SAM" id="Phobius"/>
    </source>
</evidence>
<feature type="transmembrane region" description="Helical" evidence="6">
    <location>
        <begin position="227"/>
        <end position="251"/>
    </location>
</feature>
<comment type="similarity">
    <text evidence="5">Belongs to the FNT transporter (TC 1.A.16) family.</text>
</comment>
<dbReference type="EMBL" id="JBBYXI010000001">
    <property type="protein sequence ID" value="MEN3929834.1"/>
    <property type="molecule type" value="Genomic_DNA"/>
</dbReference>
<comment type="subcellular location">
    <subcellularLocation>
        <location evidence="1">Membrane</location>
        <topology evidence="1">Multi-pass membrane protein</topology>
    </subcellularLocation>
</comment>
<comment type="caution">
    <text evidence="7">The sequence shown here is derived from an EMBL/GenBank/DDBJ whole genome shotgun (WGS) entry which is preliminary data.</text>
</comment>
<feature type="transmembrane region" description="Helical" evidence="6">
    <location>
        <begin position="108"/>
        <end position="136"/>
    </location>
</feature>
<evidence type="ECO:0000313" key="8">
    <source>
        <dbReference type="Proteomes" id="UP001418637"/>
    </source>
</evidence>
<keyword evidence="4 6" id="KW-0472">Membrane</keyword>
<feature type="transmembrane region" description="Helical" evidence="6">
    <location>
        <begin position="148"/>
        <end position="169"/>
    </location>
</feature>
<reference evidence="7 8" key="1">
    <citation type="submission" date="2024-04" db="EMBL/GenBank/DDBJ databases">
        <title>A novel species isolated from cricket.</title>
        <authorList>
            <person name="Wang H.-C."/>
        </authorList>
    </citation>
    <scope>NUCLEOTIDE SEQUENCE [LARGE SCALE GENOMIC DNA]</scope>
    <source>
        <strain evidence="7 8">WL0021</strain>
    </source>
</reference>
<keyword evidence="3 6" id="KW-1133">Transmembrane helix</keyword>
<feature type="transmembrane region" description="Helical" evidence="6">
    <location>
        <begin position="286"/>
        <end position="308"/>
    </location>
</feature>
<evidence type="ECO:0000256" key="4">
    <source>
        <dbReference type="ARBA" id="ARBA00023136"/>
    </source>
</evidence>
<evidence type="ECO:0000256" key="5">
    <source>
        <dbReference type="ARBA" id="ARBA00049660"/>
    </source>
</evidence>
<protein>
    <submittedName>
        <fullName evidence="7">Formate/nitrite transporter family protein</fullName>
    </submittedName>
</protein>
<accession>A0ABV0BFY6</accession>
<feature type="transmembrane region" description="Helical" evidence="6">
    <location>
        <begin position="68"/>
        <end position="88"/>
    </location>
</feature>
<evidence type="ECO:0000256" key="1">
    <source>
        <dbReference type="ARBA" id="ARBA00004141"/>
    </source>
</evidence>
<dbReference type="Proteomes" id="UP001418637">
    <property type="component" value="Unassembled WGS sequence"/>
</dbReference>
<evidence type="ECO:0000313" key="7">
    <source>
        <dbReference type="EMBL" id="MEN3929834.1"/>
    </source>
</evidence>
<proteinExistence type="inferred from homology"/>
<keyword evidence="8" id="KW-1185">Reference proteome</keyword>
<dbReference type="Gene3D" id="1.20.1080.10">
    <property type="entry name" value="Glycerol uptake facilitator protein"/>
    <property type="match status" value="1"/>
</dbReference>
<dbReference type="Pfam" id="PF01226">
    <property type="entry name" value="Form_Nir_trans"/>
    <property type="match status" value="1"/>
</dbReference>
<dbReference type="InterPro" id="IPR000292">
    <property type="entry name" value="For/NO2_transpt"/>
</dbReference>
<gene>
    <name evidence="7" type="ORF">WJT86_02005</name>
</gene>
<dbReference type="PANTHER" id="PTHR30520">
    <property type="entry name" value="FORMATE TRANSPORTER-RELATED"/>
    <property type="match status" value="1"/>
</dbReference>
<name>A0ABV0BFY6_9HYPH</name>
<dbReference type="RefSeq" id="WP_346335816.1">
    <property type="nucleotide sequence ID" value="NZ_JBBYXI010000001.1"/>
</dbReference>
<feature type="transmembrane region" description="Helical" evidence="6">
    <location>
        <begin position="199"/>
        <end position="220"/>
    </location>
</feature>
<sequence>MEVSKADLKQAKVADHGEANDAARYERAQLDKELRVSYAALPTLPPDGVALLAEDVGVKKTQYDTVTILVLAILGGAFISIGGLFATVAQAGSAGMVAFGLAKVVGGFVFATGLILVVVAGAQLFTSDALMVMAWSSGRITGRAMMRVWVLVWLGNLVGALGTALIVFLSGQYMQGHGAVGEMALYYASSKATLPSDQAFFMGIMCNVLVCLGAWVGYAGRTVADKVLAIVFPIGAFVAAGFEHCVANMYFVPLGLFIKWWAPEKFWIDIKQAAPEIPVDHFIQNLGVVTLGNVVGGGICIGLMYWIAYRRPKQEQH</sequence>
<keyword evidence="2 6" id="KW-0812">Transmembrane</keyword>
<organism evidence="7 8">
    <name type="scientific">Hohaiivirga grylli</name>
    <dbReference type="NCBI Taxonomy" id="3133970"/>
    <lineage>
        <taxon>Bacteria</taxon>
        <taxon>Pseudomonadati</taxon>
        <taxon>Pseudomonadota</taxon>
        <taxon>Alphaproteobacteria</taxon>
        <taxon>Hyphomicrobiales</taxon>
        <taxon>Methylobacteriaceae</taxon>
        <taxon>Hohaiivirga</taxon>
    </lineage>
</organism>
<evidence type="ECO:0000256" key="3">
    <source>
        <dbReference type="ARBA" id="ARBA00022989"/>
    </source>
</evidence>